<dbReference type="STRING" id="158787.BSCA_1473"/>
<dbReference type="eggNOG" id="ENOG5031Y2Q">
    <property type="taxonomic scope" value="Bacteria"/>
</dbReference>
<feature type="region of interest" description="Disordered" evidence="1">
    <location>
        <begin position="28"/>
        <end position="54"/>
    </location>
</feature>
<comment type="caution">
    <text evidence="2">The sequence shown here is derived from an EMBL/GenBank/DDBJ whole genome shotgun (WGS) entry which is preliminary data.</text>
</comment>
<dbReference type="InterPro" id="IPR021555">
    <property type="entry name" value="DUF3000"/>
</dbReference>
<evidence type="ECO:0000313" key="3">
    <source>
        <dbReference type="Proteomes" id="UP000029033"/>
    </source>
</evidence>
<accession>A0A087DH28</accession>
<organism evidence="2 3">
    <name type="scientific">Bifidobacterium scardovii</name>
    <dbReference type="NCBI Taxonomy" id="158787"/>
    <lineage>
        <taxon>Bacteria</taxon>
        <taxon>Bacillati</taxon>
        <taxon>Actinomycetota</taxon>
        <taxon>Actinomycetes</taxon>
        <taxon>Bifidobacteriales</taxon>
        <taxon>Bifidobacteriaceae</taxon>
        <taxon>Bifidobacterium</taxon>
    </lineage>
</organism>
<dbReference type="EMBL" id="JGZO01000005">
    <property type="protein sequence ID" value="KFI94828.1"/>
    <property type="molecule type" value="Genomic_DNA"/>
</dbReference>
<gene>
    <name evidence="2" type="ORF">BSCA_1473</name>
</gene>
<evidence type="ECO:0008006" key="4">
    <source>
        <dbReference type="Google" id="ProtNLM"/>
    </source>
</evidence>
<reference evidence="2 3" key="1">
    <citation type="submission" date="2014-03" db="EMBL/GenBank/DDBJ databases">
        <title>Genomics of Bifidobacteria.</title>
        <authorList>
            <person name="Ventura M."/>
            <person name="Milani C."/>
            <person name="Lugli G.A."/>
        </authorList>
    </citation>
    <scope>NUCLEOTIDE SEQUENCE [LARGE SCALE GENOMIC DNA]</scope>
    <source>
        <strain evidence="2 3">LMG 21589</strain>
    </source>
</reference>
<proteinExistence type="predicted"/>
<dbReference type="Pfam" id="PF11452">
    <property type="entry name" value="DUF3000"/>
    <property type="match status" value="1"/>
</dbReference>
<keyword evidence="3" id="KW-1185">Reference proteome</keyword>
<dbReference type="Proteomes" id="UP000029033">
    <property type="component" value="Unassembled WGS sequence"/>
</dbReference>
<evidence type="ECO:0000256" key="1">
    <source>
        <dbReference type="SAM" id="MobiDB-lite"/>
    </source>
</evidence>
<dbReference type="AlphaFoldDB" id="A0A087DH28"/>
<sequence length="183" mass="20017">MRRVPGVRYREIPVPSTLADYGIGVELESGSDGASGEHPDHARPGIVGEGADRPRSGASGWITLLYSREPRDDWSSRWRCVAFARMPLETREDNGLAPAMYWETLRGFLDGADRDGLRGTVTVTRNTSFGSLAGPDSAGCEMRVSWTPLEDIDGRMDAGAQVVMWAMFIRSAAVAEEEPSVDR</sequence>
<evidence type="ECO:0000313" key="2">
    <source>
        <dbReference type="EMBL" id="KFI94828.1"/>
    </source>
</evidence>
<protein>
    <recommendedName>
        <fullName evidence="4">Permease</fullName>
    </recommendedName>
</protein>
<name>A0A087DH28_9BIFI</name>